<proteinExistence type="predicted"/>
<reference evidence="1" key="1">
    <citation type="submission" date="2023-07" db="EMBL/GenBank/DDBJ databases">
        <authorList>
            <person name="Xia Y."/>
        </authorList>
    </citation>
    <scope>NUCLEOTIDE SEQUENCE</scope>
    <source>
        <strain evidence="1">E</strain>
    </source>
</reference>
<dbReference type="EMBL" id="OR343189">
    <property type="protein sequence ID" value="WNL50097.1"/>
    <property type="molecule type" value="Genomic_DNA"/>
</dbReference>
<name>A0AA96ES62_9VIRU</name>
<accession>A0AA96ES62</accession>
<evidence type="ECO:0000313" key="1">
    <source>
        <dbReference type="EMBL" id="WNL50097.1"/>
    </source>
</evidence>
<protein>
    <submittedName>
        <fullName evidence="1">Uncharacterized protein</fullName>
    </submittedName>
</protein>
<gene>
    <name evidence="1" type="ORF">MarDSR_058</name>
</gene>
<organism evidence="1">
    <name type="scientific">Marseillevirus sp</name>
    <dbReference type="NCBI Taxonomy" id="2809551"/>
    <lineage>
        <taxon>Viruses</taxon>
        <taxon>Varidnaviria</taxon>
        <taxon>Bamfordvirae</taxon>
        <taxon>Nucleocytoviricota</taxon>
        <taxon>Megaviricetes</taxon>
        <taxon>Pimascovirales</taxon>
        <taxon>Pimascovirales incertae sedis</taxon>
        <taxon>Marseilleviridae</taxon>
        <taxon>Marseillevirus</taxon>
    </lineage>
</organism>
<sequence>MQWDKVVPWHEYLEKEREMEKLKCSVCKNTRIIMSLPPPGPTEEHTRERVCQKAEDGHFATLPYRLCAKCSKETKICIECGQRRNDTYYYSGW</sequence>